<keyword evidence="2" id="KW-1185">Reference proteome</keyword>
<protein>
    <submittedName>
        <fullName evidence="1">Sulfur carrier protein ThiS</fullName>
    </submittedName>
</protein>
<comment type="caution">
    <text evidence="1">The sequence shown here is derived from an EMBL/GenBank/DDBJ whole genome shotgun (WGS) entry which is preliminary data.</text>
</comment>
<dbReference type="AlphaFoldDB" id="A0A4R9G4F6"/>
<dbReference type="PANTHER" id="PTHR34472">
    <property type="entry name" value="SULFUR CARRIER PROTEIN THIS"/>
    <property type="match status" value="1"/>
</dbReference>
<dbReference type="EMBL" id="RQET01000014">
    <property type="protein sequence ID" value="TGK06223.1"/>
    <property type="molecule type" value="Genomic_DNA"/>
</dbReference>
<organism evidence="1 2">
    <name type="scientific">Leptospira fletcheri</name>
    <dbReference type="NCBI Taxonomy" id="2484981"/>
    <lineage>
        <taxon>Bacteria</taxon>
        <taxon>Pseudomonadati</taxon>
        <taxon>Spirochaetota</taxon>
        <taxon>Spirochaetia</taxon>
        <taxon>Leptospirales</taxon>
        <taxon>Leptospiraceae</taxon>
        <taxon>Leptospira</taxon>
    </lineage>
</organism>
<dbReference type="SUPFAM" id="SSF54285">
    <property type="entry name" value="MoaD/ThiS"/>
    <property type="match status" value="1"/>
</dbReference>
<dbReference type="InterPro" id="IPR010035">
    <property type="entry name" value="Thi_S"/>
</dbReference>
<dbReference type="InterPro" id="IPR016155">
    <property type="entry name" value="Mopterin_synth/thiamin_S_b"/>
</dbReference>
<dbReference type="RefSeq" id="WP_135769350.1">
    <property type="nucleotide sequence ID" value="NZ_RQET01000014.1"/>
</dbReference>
<dbReference type="NCBIfam" id="TIGR01683">
    <property type="entry name" value="thiS"/>
    <property type="match status" value="1"/>
</dbReference>
<sequence length="66" mass="7324">MFVNGKRILVGDLSSPDLVSLLESLRLKPEMVAIQRNGEIIKRESWSGVKLQEGDRIEILKFVGGG</sequence>
<evidence type="ECO:0000313" key="1">
    <source>
        <dbReference type="EMBL" id="TGK06223.1"/>
    </source>
</evidence>
<accession>A0A4R9G4F6</accession>
<dbReference type="InterPro" id="IPR012675">
    <property type="entry name" value="Beta-grasp_dom_sf"/>
</dbReference>
<name>A0A4R9G4F6_9LEPT</name>
<dbReference type="Proteomes" id="UP000298458">
    <property type="component" value="Unassembled WGS sequence"/>
</dbReference>
<proteinExistence type="predicted"/>
<dbReference type="CDD" id="cd00565">
    <property type="entry name" value="Ubl_ThiS"/>
    <property type="match status" value="1"/>
</dbReference>
<dbReference type="Pfam" id="PF02597">
    <property type="entry name" value="ThiS"/>
    <property type="match status" value="1"/>
</dbReference>
<dbReference type="OrthoDB" id="9810692at2"/>
<dbReference type="PANTHER" id="PTHR34472:SF1">
    <property type="entry name" value="SULFUR CARRIER PROTEIN THIS"/>
    <property type="match status" value="1"/>
</dbReference>
<reference evidence="1" key="1">
    <citation type="journal article" date="2019" name="PLoS Negl. Trop. Dis.">
        <title>Revisiting the worldwide diversity of Leptospira species in the environment.</title>
        <authorList>
            <person name="Vincent A.T."/>
            <person name="Schiettekatte O."/>
            <person name="Bourhy P."/>
            <person name="Veyrier F.J."/>
            <person name="Picardeau M."/>
        </authorList>
    </citation>
    <scope>NUCLEOTIDE SEQUENCE [LARGE SCALE GENOMIC DNA]</scope>
    <source>
        <strain evidence="1">SSW15</strain>
    </source>
</reference>
<dbReference type="InterPro" id="IPR003749">
    <property type="entry name" value="ThiS/MoaD-like"/>
</dbReference>
<gene>
    <name evidence="1" type="primary">thiS</name>
    <name evidence="1" type="ORF">EHO60_16665</name>
</gene>
<dbReference type="Gene3D" id="3.10.20.30">
    <property type="match status" value="1"/>
</dbReference>
<evidence type="ECO:0000313" key="2">
    <source>
        <dbReference type="Proteomes" id="UP000298458"/>
    </source>
</evidence>